<proteinExistence type="predicted"/>
<comment type="caution">
    <text evidence="1">The sequence shown here is derived from an EMBL/GenBank/DDBJ whole genome shotgun (WGS) entry which is preliminary data.</text>
</comment>
<gene>
    <name evidence="1" type="ORF">LPJ66_000472</name>
</gene>
<dbReference type="Proteomes" id="UP001150581">
    <property type="component" value="Unassembled WGS sequence"/>
</dbReference>
<sequence>MELPSNTPLIFKFAALSADSNEPQAATTGKAKSKPRSRGISKNSTGSSAVQLTPSVFYDSPQHSNQRDTTKERKYPCTMCDKRFTRPSSLACHKRTHTGEKPHMCKEPGCGKQFSVQSNLRRHMRIHEKAQASPSPADHCSSTAATAIAAEGDVAIAAMHNTDEQAADDWQSYETPLHVQQSMAPCRPSKDCLQPMSSVTMPNLPALEIAPISFNDIMWQHSHSASLLPMSAVTTSGISSIFPPMTAPIMSQQHVFQGMQRSHPRLASPRSGLAGLVATPTTLVSDFCVWDKSAMPAYPSTFPSIVNDSYPIGTETQQVNPVPPFGMPDGTPIYGTQQHQLPLLLAPCTPTLPMTAPATFLGQPLTGIQQFQMHMQQQQQQQLSTFGFYG</sequence>
<name>A0ACC1IW13_9FUNG</name>
<keyword evidence="2" id="KW-1185">Reference proteome</keyword>
<evidence type="ECO:0000313" key="2">
    <source>
        <dbReference type="Proteomes" id="UP001150581"/>
    </source>
</evidence>
<accession>A0ACC1IW13</accession>
<organism evidence="1 2">
    <name type="scientific">Kickxella alabastrina</name>
    <dbReference type="NCBI Taxonomy" id="61397"/>
    <lineage>
        <taxon>Eukaryota</taxon>
        <taxon>Fungi</taxon>
        <taxon>Fungi incertae sedis</taxon>
        <taxon>Zoopagomycota</taxon>
        <taxon>Kickxellomycotina</taxon>
        <taxon>Kickxellomycetes</taxon>
        <taxon>Kickxellales</taxon>
        <taxon>Kickxellaceae</taxon>
        <taxon>Kickxella</taxon>
    </lineage>
</organism>
<dbReference type="EMBL" id="JANBPG010000013">
    <property type="protein sequence ID" value="KAJ1901861.1"/>
    <property type="molecule type" value="Genomic_DNA"/>
</dbReference>
<evidence type="ECO:0000313" key="1">
    <source>
        <dbReference type="EMBL" id="KAJ1901861.1"/>
    </source>
</evidence>
<reference evidence="1" key="1">
    <citation type="submission" date="2022-07" db="EMBL/GenBank/DDBJ databases">
        <title>Phylogenomic reconstructions and comparative analyses of Kickxellomycotina fungi.</title>
        <authorList>
            <person name="Reynolds N.K."/>
            <person name="Stajich J.E."/>
            <person name="Barry K."/>
            <person name="Grigoriev I.V."/>
            <person name="Crous P."/>
            <person name="Smith M.E."/>
        </authorList>
    </citation>
    <scope>NUCLEOTIDE SEQUENCE</scope>
    <source>
        <strain evidence="1">Benny 63K</strain>
    </source>
</reference>
<protein>
    <submittedName>
        <fullName evidence="1">Uncharacterized protein</fullName>
    </submittedName>
</protein>